<organism evidence="2">
    <name type="scientific">marine metagenome</name>
    <dbReference type="NCBI Taxonomy" id="408172"/>
    <lineage>
        <taxon>unclassified sequences</taxon>
        <taxon>metagenomes</taxon>
        <taxon>ecological metagenomes</taxon>
    </lineage>
</organism>
<sequence length="66" mass="7222">MAAFTQKVVAEVIEVQEFPDLGNAYQVRGVPLTVINEQYSFTGAANEQMLVEHVKNALLKNLEGAS</sequence>
<gene>
    <name evidence="2" type="ORF">METZ01_LOCUS98083</name>
</gene>
<protein>
    <recommendedName>
        <fullName evidence="1">Thioredoxin-like fold domain-containing protein</fullName>
    </recommendedName>
</protein>
<dbReference type="SUPFAM" id="SSF52833">
    <property type="entry name" value="Thioredoxin-like"/>
    <property type="match status" value="1"/>
</dbReference>
<dbReference type="PANTHER" id="PTHR37170:SF1">
    <property type="entry name" value="GLUTAREDOXIN-LIKE PROTEIN"/>
    <property type="match status" value="1"/>
</dbReference>
<dbReference type="AlphaFoldDB" id="A0A381VY62"/>
<dbReference type="Gene3D" id="3.40.30.80">
    <property type="match status" value="1"/>
</dbReference>
<dbReference type="InterPro" id="IPR036249">
    <property type="entry name" value="Thioredoxin-like_sf"/>
</dbReference>
<dbReference type="PANTHER" id="PTHR37170">
    <property type="entry name" value="GLUTAREDOXIN-RELATED"/>
    <property type="match status" value="1"/>
</dbReference>
<evidence type="ECO:0000259" key="1">
    <source>
        <dbReference type="Pfam" id="PF13192"/>
    </source>
</evidence>
<name>A0A381VY62_9ZZZZ</name>
<reference evidence="2" key="1">
    <citation type="submission" date="2018-05" db="EMBL/GenBank/DDBJ databases">
        <authorList>
            <person name="Lanie J.A."/>
            <person name="Ng W.-L."/>
            <person name="Kazmierczak K.M."/>
            <person name="Andrzejewski T.M."/>
            <person name="Davidsen T.M."/>
            <person name="Wayne K.J."/>
            <person name="Tettelin H."/>
            <person name="Glass J.I."/>
            <person name="Rusch D."/>
            <person name="Podicherti R."/>
            <person name="Tsui H.-C.T."/>
            <person name="Winkler M.E."/>
        </authorList>
    </citation>
    <scope>NUCLEOTIDE SEQUENCE</scope>
</reference>
<feature type="domain" description="Thioredoxin-like fold" evidence="1">
    <location>
        <begin position="5"/>
        <end position="50"/>
    </location>
</feature>
<evidence type="ECO:0000313" key="2">
    <source>
        <dbReference type="EMBL" id="SVA45229.1"/>
    </source>
</evidence>
<dbReference type="Pfam" id="PF13192">
    <property type="entry name" value="Thioredoxin_3"/>
    <property type="match status" value="1"/>
</dbReference>
<proteinExistence type="predicted"/>
<dbReference type="InterPro" id="IPR012336">
    <property type="entry name" value="Thioredoxin-like_fold"/>
</dbReference>
<accession>A0A381VY62</accession>
<dbReference type="EMBL" id="UINC01010142">
    <property type="protein sequence ID" value="SVA45229.1"/>
    <property type="molecule type" value="Genomic_DNA"/>
</dbReference>